<dbReference type="Pfam" id="PF00583">
    <property type="entry name" value="Acetyltransf_1"/>
    <property type="match status" value="1"/>
</dbReference>
<evidence type="ECO:0000259" key="2">
    <source>
        <dbReference type="PROSITE" id="PS51186"/>
    </source>
</evidence>
<dbReference type="CDD" id="cd04301">
    <property type="entry name" value="NAT_SF"/>
    <property type="match status" value="1"/>
</dbReference>
<comment type="caution">
    <text evidence="3">The sequence shown here is derived from an EMBL/GenBank/DDBJ whole genome shotgun (WGS) entry which is preliminary data.</text>
</comment>
<dbReference type="PANTHER" id="PTHR13947:SF37">
    <property type="entry name" value="LD18367P"/>
    <property type="match status" value="1"/>
</dbReference>
<feature type="domain" description="N-acetyltransferase" evidence="2">
    <location>
        <begin position="1"/>
        <end position="164"/>
    </location>
</feature>
<proteinExistence type="predicted"/>
<organism evidence="3 4">
    <name type="scientific">Marseilla massiliensis</name>
    <dbReference type="NCBI Taxonomy" id="1841864"/>
    <lineage>
        <taxon>Bacteria</taxon>
        <taxon>Pseudomonadati</taxon>
        <taxon>Bacteroidota</taxon>
        <taxon>Bacteroidia</taxon>
        <taxon>Bacteroidales</taxon>
        <taxon>Prevotellaceae</taxon>
        <taxon>Marseilla</taxon>
    </lineage>
</organism>
<dbReference type="EMBL" id="JACJJG010000071">
    <property type="protein sequence ID" value="MBM6674350.1"/>
    <property type="molecule type" value="Genomic_DNA"/>
</dbReference>
<dbReference type="PROSITE" id="PS51186">
    <property type="entry name" value="GNAT"/>
    <property type="match status" value="1"/>
</dbReference>
<reference evidence="3" key="1">
    <citation type="submission" date="2020-08" db="EMBL/GenBank/DDBJ databases">
        <authorList>
            <person name="Cejkova D."/>
            <person name="Kubasova T."/>
            <person name="Jahodarova E."/>
            <person name="Rychlik I."/>
        </authorList>
    </citation>
    <scope>NUCLEOTIDE SEQUENCE</scope>
    <source>
        <strain evidence="3">An824</strain>
    </source>
</reference>
<gene>
    <name evidence="3" type="ORF">H6A34_10750</name>
</gene>
<keyword evidence="1" id="KW-0808">Transferase</keyword>
<evidence type="ECO:0000313" key="4">
    <source>
        <dbReference type="Proteomes" id="UP000706891"/>
    </source>
</evidence>
<dbReference type="GO" id="GO:0008080">
    <property type="term" value="F:N-acetyltransferase activity"/>
    <property type="evidence" value="ECO:0007669"/>
    <property type="project" value="InterPro"/>
</dbReference>
<evidence type="ECO:0000256" key="1">
    <source>
        <dbReference type="ARBA" id="ARBA00022679"/>
    </source>
</evidence>
<dbReference type="SUPFAM" id="SSF55729">
    <property type="entry name" value="Acyl-CoA N-acyltransferases (Nat)"/>
    <property type="match status" value="1"/>
</dbReference>
<dbReference type="Gene3D" id="3.40.630.30">
    <property type="match status" value="1"/>
</dbReference>
<dbReference type="InterPro" id="IPR016181">
    <property type="entry name" value="Acyl_CoA_acyltransferase"/>
</dbReference>
<accession>A0A939B832</accession>
<protein>
    <submittedName>
        <fullName evidence="3">GNAT family N-acetyltransferase</fullName>
    </submittedName>
</protein>
<sequence>MIREISGDDDVRKIADMAAVIWHEAFAGMISNAQIDYMLGKFQSYEAVKEQVANHGYRYFIISKDGREAGYCGVQACDDNTLYLSKMYLKSDFRGMGLFRRMTEYLVVMCRREGLGSIWLTVNKNNAAAIAAYSKSGYANVRSQVTDIGSGFVMDDYVFRYDIC</sequence>
<evidence type="ECO:0000313" key="3">
    <source>
        <dbReference type="EMBL" id="MBM6674350.1"/>
    </source>
</evidence>
<keyword evidence="4" id="KW-1185">Reference proteome</keyword>
<dbReference type="RefSeq" id="WP_205105517.1">
    <property type="nucleotide sequence ID" value="NZ_JACJJG010000071.1"/>
</dbReference>
<reference evidence="3" key="2">
    <citation type="journal article" date="2021" name="Sci. Rep.">
        <title>The distribution of antibiotic resistance genes in chicken gut microbiota commensals.</title>
        <authorList>
            <person name="Juricova H."/>
            <person name="Matiasovicova J."/>
            <person name="Kubasova T."/>
            <person name="Cejkova D."/>
            <person name="Rychlik I."/>
        </authorList>
    </citation>
    <scope>NUCLEOTIDE SEQUENCE</scope>
    <source>
        <strain evidence="3">An824</strain>
    </source>
</reference>
<dbReference type="AlphaFoldDB" id="A0A939B832"/>
<dbReference type="InterPro" id="IPR000182">
    <property type="entry name" value="GNAT_dom"/>
</dbReference>
<name>A0A939B832_9BACT</name>
<dbReference type="PANTHER" id="PTHR13947">
    <property type="entry name" value="GNAT FAMILY N-ACETYLTRANSFERASE"/>
    <property type="match status" value="1"/>
</dbReference>
<dbReference type="Proteomes" id="UP000706891">
    <property type="component" value="Unassembled WGS sequence"/>
</dbReference>
<dbReference type="InterPro" id="IPR050769">
    <property type="entry name" value="NAT_camello-type"/>
</dbReference>